<dbReference type="Proteomes" id="UP000784294">
    <property type="component" value="Unassembled WGS sequence"/>
</dbReference>
<gene>
    <name evidence="1" type="ORF">PXEA_LOCUS7859</name>
</gene>
<sequence>MILNRTHSARWKCEKACICSPECLRSGVATGTSKLPNANRLFGSMVSDTSGSPLCELWPMECRLVPKKNSNSCHRWPARVQT</sequence>
<reference evidence="1" key="1">
    <citation type="submission" date="2018-11" db="EMBL/GenBank/DDBJ databases">
        <authorList>
            <consortium name="Pathogen Informatics"/>
        </authorList>
    </citation>
    <scope>NUCLEOTIDE SEQUENCE</scope>
</reference>
<organism evidence="1 2">
    <name type="scientific">Protopolystoma xenopodis</name>
    <dbReference type="NCBI Taxonomy" id="117903"/>
    <lineage>
        <taxon>Eukaryota</taxon>
        <taxon>Metazoa</taxon>
        <taxon>Spiralia</taxon>
        <taxon>Lophotrochozoa</taxon>
        <taxon>Platyhelminthes</taxon>
        <taxon>Monogenea</taxon>
        <taxon>Polyopisthocotylea</taxon>
        <taxon>Polystomatidea</taxon>
        <taxon>Polystomatidae</taxon>
        <taxon>Protopolystoma</taxon>
    </lineage>
</organism>
<evidence type="ECO:0000313" key="1">
    <source>
        <dbReference type="EMBL" id="VEL14419.1"/>
    </source>
</evidence>
<evidence type="ECO:0000313" key="2">
    <source>
        <dbReference type="Proteomes" id="UP000784294"/>
    </source>
</evidence>
<comment type="caution">
    <text evidence="1">The sequence shown here is derived from an EMBL/GenBank/DDBJ whole genome shotgun (WGS) entry which is preliminary data.</text>
</comment>
<dbReference type="EMBL" id="CAAALY010021090">
    <property type="protein sequence ID" value="VEL14419.1"/>
    <property type="molecule type" value="Genomic_DNA"/>
</dbReference>
<name>A0A3S5CEE0_9PLAT</name>
<proteinExistence type="predicted"/>
<accession>A0A3S5CEE0</accession>
<keyword evidence="2" id="KW-1185">Reference proteome</keyword>
<dbReference type="AlphaFoldDB" id="A0A3S5CEE0"/>
<protein>
    <submittedName>
        <fullName evidence="1">Uncharacterized protein</fullName>
    </submittedName>
</protein>